<evidence type="ECO:0000256" key="1">
    <source>
        <dbReference type="SAM" id="Phobius"/>
    </source>
</evidence>
<evidence type="ECO:0000313" key="3">
    <source>
        <dbReference type="Proteomes" id="UP000006062"/>
    </source>
</evidence>
<reference evidence="2 3" key="1">
    <citation type="submission" date="2012-06" db="EMBL/GenBank/DDBJ databases">
        <title>Complete sequence of Thiocystis violascens DSM 198.</title>
        <authorList>
            <consortium name="US DOE Joint Genome Institute"/>
            <person name="Lucas S."/>
            <person name="Han J."/>
            <person name="Lapidus A."/>
            <person name="Cheng J.-F."/>
            <person name="Goodwin L."/>
            <person name="Pitluck S."/>
            <person name="Peters L."/>
            <person name="Ovchinnikova G."/>
            <person name="Teshima H."/>
            <person name="Detter J.C."/>
            <person name="Han C."/>
            <person name="Tapia R."/>
            <person name="Land M."/>
            <person name="Hauser L."/>
            <person name="Kyrpides N."/>
            <person name="Ivanova N."/>
            <person name="Pagani I."/>
            <person name="Vogl K."/>
            <person name="Liu Z."/>
            <person name="Frigaard N.-U."/>
            <person name="Bryant D."/>
            <person name="Woyke T."/>
        </authorList>
    </citation>
    <scope>NUCLEOTIDE SEQUENCE [LARGE SCALE GENOMIC DNA]</scope>
    <source>
        <strain evidence="3">ATCC 17096 / DSM 198 / 6111</strain>
    </source>
</reference>
<evidence type="ECO:0000313" key="2">
    <source>
        <dbReference type="EMBL" id="AFL73260.1"/>
    </source>
</evidence>
<dbReference type="KEGG" id="tvi:Thivi_1237"/>
<keyword evidence="1" id="KW-1133">Transmembrane helix</keyword>
<keyword evidence="1" id="KW-0472">Membrane</keyword>
<dbReference type="HOGENOM" id="CLU_2738811_0_0_6"/>
<dbReference type="Proteomes" id="UP000006062">
    <property type="component" value="Chromosome"/>
</dbReference>
<gene>
    <name evidence="2" type="ordered locus">Thivi_1237</name>
</gene>
<name>I3Y8E2_THIV6</name>
<dbReference type="STRING" id="765911.Thivi_1237"/>
<feature type="transmembrane region" description="Helical" evidence="1">
    <location>
        <begin position="15"/>
        <end position="35"/>
    </location>
</feature>
<keyword evidence="1" id="KW-0812">Transmembrane</keyword>
<accession>I3Y8E2</accession>
<dbReference type="AlphaFoldDB" id="I3Y8E2"/>
<organism evidence="2 3">
    <name type="scientific">Thiocystis violascens (strain ATCC 17096 / DSM 198 / 6111)</name>
    <name type="common">Chromatium violascens</name>
    <dbReference type="NCBI Taxonomy" id="765911"/>
    <lineage>
        <taxon>Bacteria</taxon>
        <taxon>Pseudomonadati</taxon>
        <taxon>Pseudomonadota</taxon>
        <taxon>Gammaproteobacteria</taxon>
        <taxon>Chromatiales</taxon>
        <taxon>Chromatiaceae</taxon>
        <taxon>Thiocystis</taxon>
    </lineage>
</organism>
<proteinExistence type="predicted"/>
<sequence>MRATRFHLVRLQAKIAILVMRFLSDINALFVAAFFGGSQFFRKLHEDSKVRYHTHNTLLQPTRAPVSAFYL</sequence>
<keyword evidence="3" id="KW-1185">Reference proteome</keyword>
<protein>
    <submittedName>
        <fullName evidence="2">Uncharacterized protein</fullName>
    </submittedName>
</protein>
<dbReference type="RefSeq" id="WP_014777744.1">
    <property type="nucleotide sequence ID" value="NC_018012.1"/>
</dbReference>
<dbReference type="EMBL" id="CP003154">
    <property type="protein sequence ID" value="AFL73260.1"/>
    <property type="molecule type" value="Genomic_DNA"/>
</dbReference>